<dbReference type="GO" id="GO:0003676">
    <property type="term" value="F:nucleic acid binding"/>
    <property type="evidence" value="ECO:0007669"/>
    <property type="project" value="InterPro"/>
</dbReference>
<evidence type="ECO:0008006" key="3">
    <source>
        <dbReference type="Google" id="ProtNLM"/>
    </source>
</evidence>
<dbReference type="InterPro" id="IPR036397">
    <property type="entry name" value="RNaseH_sf"/>
</dbReference>
<proteinExistence type="predicted"/>
<dbReference type="STRING" id="29920.A0A329SIN2"/>
<name>A0A329SIN2_9STRA</name>
<dbReference type="Gene3D" id="3.30.420.10">
    <property type="entry name" value="Ribonuclease H-like superfamily/Ribonuclease H"/>
    <property type="match status" value="1"/>
</dbReference>
<gene>
    <name evidence="1" type="ORF">PC110_g7068</name>
</gene>
<evidence type="ECO:0000313" key="2">
    <source>
        <dbReference type="Proteomes" id="UP000251314"/>
    </source>
</evidence>
<evidence type="ECO:0000313" key="1">
    <source>
        <dbReference type="EMBL" id="RAW36677.1"/>
    </source>
</evidence>
<dbReference type="Proteomes" id="UP000251314">
    <property type="component" value="Unassembled WGS sequence"/>
</dbReference>
<sequence>MDRTLPLIAAHKAARMSWAEEHILNPGIWKYTVFSDLKSSTLMALMVSSTTGVTCVIQHSHNASIHASHEMTSFLLENNVSTMVWQTRSPDCSHIENVWSVMAARVYARGLQYRTVGELDVAIMAAWDSIEQEYMLKLVQSIPHRCLAIIKQKGDLTKY</sequence>
<dbReference type="OrthoDB" id="4843387at2759"/>
<dbReference type="VEuPathDB" id="FungiDB:PC110_g7068"/>
<organism evidence="1 2">
    <name type="scientific">Phytophthora cactorum</name>
    <dbReference type="NCBI Taxonomy" id="29920"/>
    <lineage>
        <taxon>Eukaryota</taxon>
        <taxon>Sar</taxon>
        <taxon>Stramenopiles</taxon>
        <taxon>Oomycota</taxon>
        <taxon>Peronosporomycetes</taxon>
        <taxon>Peronosporales</taxon>
        <taxon>Peronosporaceae</taxon>
        <taxon>Phytophthora</taxon>
    </lineage>
</organism>
<reference evidence="1 2" key="1">
    <citation type="submission" date="2018-01" db="EMBL/GenBank/DDBJ databases">
        <title>Draft genome of the strawberry crown rot pathogen Phytophthora cactorum.</title>
        <authorList>
            <person name="Armitage A.D."/>
            <person name="Lysoe E."/>
            <person name="Nellist C.F."/>
            <person name="Harrison R.J."/>
            <person name="Brurberg M.B."/>
        </authorList>
    </citation>
    <scope>NUCLEOTIDE SEQUENCE [LARGE SCALE GENOMIC DNA]</scope>
    <source>
        <strain evidence="1 2">10300</strain>
    </source>
</reference>
<dbReference type="EMBL" id="MJFZ01000132">
    <property type="protein sequence ID" value="RAW36677.1"/>
    <property type="molecule type" value="Genomic_DNA"/>
</dbReference>
<protein>
    <recommendedName>
        <fullName evidence="3">Tc1-like transposase DDE domain-containing protein</fullName>
    </recommendedName>
</protein>
<keyword evidence="2" id="KW-1185">Reference proteome</keyword>
<accession>A0A329SIN2</accession>
<comment type="caution">
    <text evidence="1">The sequence shown here is derived from an EMBL/GenBank/DDBJ whole genome shotgun (WGS) entry which is preliminary data.</text>
</comment>
<dbReference type="AlphaFoldDB" id="A0A329SIN2"/>